<evidence type="ECO:0000313" key="2">
    <source>
        <dbReference type="Proteomes" id="UP000439522"/>
    </source>
</evidence>
<dbReference type="Proteomes" id="UP000439522">
    <property type="component" value="Unassembled WGS sequence"/>
</dbReference>
<protein>
    <submittedName>
        <fullName evidence="1">Uncharacterized protein</fullName>
    </submittedName>
</protein>
<dbReference type="AlphaFoldDB" id="A0A6I4THP1"/>
<gene>
    <name evidence="1" type="ORF">GRI40_12930</name>
</gene>
<comment type="caution">
    <text evidence="1">The sequence shown here is derived from an EMBL/GenBank/DDBJ whole genome shotgun (WGS) entry which is preliminary data.</text>
</comment>
<sequence length="125" mass="13949">MKKSAVAGVAGAVPIYQLTNNDLRKAENHGKRLDETSKARAIYDAPPVTTSGLELRTLFRAHIKGAFVPKAKAKAMHVIIQFPKQLVDGENAEYMLHHARRFCERVFGTDAIFADRVDRDERGDT</sequence>
<dbReference type="OrthoDB" id="7581460at2"/>
<name>A0A6I4THP1_9SPHN</name>
<dbReference type="RefSeq" id="WP_160611936.1">
    <property type="nucleotide sequence ID" value="NZ_WTZA01000002.1"/>
</dbReference>
<evidence type="ECO:0000313" key="1">
    <source>
        <dbReference type="EMBL" id="MXO76117.1"/>
    </source>
</evidence>
<organism evidence="1 2">
    <name type="scientific">Tsuneonella aeria</name>
    <dbReference type="NCBI Taxonomy" id="1837929"/>
    <lineage>
        <taxon>Bacteria</taxon>
        <taxon>Pseudomonadati</taxon>
        <taxon>Pseudomonadota</taxon>
        <taxon>Alphaproteobacteria</taxon>
        <taxon>Sphingomonadales</taxon>
        <taxon>Erythrobacteraceae</taxon>
        <taxon>Tsuneonella</taxon>
    </lineage>
</organism>
<dbReference type="EMBL" id="WTZA01000002">
    <property type="protein sequence ID" value="MXO76117.1"/>
    <property type="molecule type" value="Genomic_DNA"/>
</dbReference>
<proteinExistence type="predicted"/>
<keyword evidence="2" id="KW-1185">Reference proteome</keyword>
<accession>A0A6I4THP1</accession>
<reference evidence="1 2" key="1">
    <citation type="submission" date="2019-12" db="EMBL/GenBank/DDBJ databases">
        <title>Genomic-based taxomic classification of the family Erythrobacteraceae.</title>
        <authorList>
            <person name="Xu L."/>
        </authorList>
    </citation>
    <scope>NUCLEOTIDE SEQUENCE [LARGE SCALE GENOMIC DNA]</scope>
    <source>
        <strain evidence="1 2">100921-2</strain>
    </source>
</reference>